<sequence length="295" mass="33486">MGGTKTLGIPFKLVYWAKGFAKLTRVHNLLFLALTQYFAAYFLVDVHRSQHAYLTDIRLFLLVVSTVCIAAAGYMINDYYDVKIDLINKPRRVVVGTTLKRRFVMAGHTVLSIIGVALGVLLSWKVGLIHLGGAFLLWWYSNSLKRQPFIGNLVIASLSGLAVAIVGIYYQQREFLVFTYALFAFAISLLREIIKDMEDMPGDQTFGCRTLPIVWGIHRTKNLLYILSAVFIFLLFFLSGKLGNQILIGYFLLLIIPITFFIVRLVYADTRRDFAFLDDFCKAIMLSGIISMVFF</sequence>
<evidence type="ECO:0000256" key="5">
    <source>
        <dbReference type="ARBA" id="ARBA00023136"/>
    </source>
</evidence>
<keyword evidence="5 6" id="KW-0472">Membrane</keyword>
<proteinExistence type="predicted"/>
<dbReference type="Pfam" id="PF01040">
    <property type="entry name" value="UbiA"/>
    <property type="match status" value="1"/>
</dbReference>
<evidence type="ECO:0000313" key="7">
    <source>
        <dbReference type="EMBL" id="WKN39514.1"/>
    </source>
</evidence>
<keyword evidence="2" id="KW-1003">Cell membrane</keyword>
<dbReference type="InterPro" id="IPR000537">
    <property type="entry name" value="UbiA_prenyltransferase"/>
</dbReference>
<feature type="transmembrane region" description="Helical" evidence="6">
    <location>
        <begin position="56"/>
        <end position="76"/>
    </location>
</feature>
<evidence type="ECO:0000256" key="2">
    <source>
        <dbReference type="ARBA" id="ARBA00022475"/>
    </source>
</evidence>
<accession>A0AA49GSY0</accession>
<dbReference type="GO" id="GO:0016765">
    <property type="term" value="F:transferase activity, transferring alkyl or aryl (other than methyl) groups"/>
    <property type="evidence" value="ECO:0007669"/>
    <property type="project" value="InterPro"/>
</dbReference>
<dbReference type="EMBL" id="CP120682">
    <property type="protein sequence ID" value="WKN39514.1"/>
    <property type="molecule type" value="Genomic_DNA"/>
</dbReference>
<reference evidence="7" key="1">
    <citation type="journal article" date="2023" name="Comput. Struct. Biotechnol. J.">
        <title>Discovery of a novel marine Bacteroidetes with a rich repertoire of carbohydrate-active enzymes.</title>
        <authorList>
            <person name="Chen B."/>
            <person name="Liu G."/>
            <person name="Chen Q."/>
            <person name="Wang H."/>
            <person name="Liu L."/>
            <person name="Tang K."/>
        </authorList>
    </citation>
    <scope>NUCLEOTIDE SEQUENCE</scope>
    <source>
        <strain evidence="7">TK19036</strain>
    </source>
</reference>
<dbReference type="InterPro" id="IPR050475">
    <property type="entry name" value="Prenyltransferase_related"/>
</dbReference>
<feature type="transmembrane region" description="Helical" evidence="6">
    <location>
        <begin position="246"/>
        <end position="267"/>
    </location>
</feature>
<comment type="subcellular location">
    <subcellularLocation>
        <location evidence="1">Membrane</location>
        <topology evidence="1">Multi-pass membrane protein</topology>
    </subcellularLocation>
</comment>
<feature type="transmembrane region" description="Helical" evidence="6">
    <location>
        <begin position="149"/>
        <end position="169"/>
    </location>
</feature>
<keyword evidence="4 6" id="KW-1133">Transmembrane helix</keyword>
<name>A0AA49GSY0_9BACT</name>
<reference evidence="7" key="2">
    <citation type="journal article" date="2024" name="Antonie Van Leeuwenhoek">
        <title>Roseihalotalea indica gen. nov., sp. nov., a halophilic Bacteroidetes from mesopelagic Southwest Indian Ocean with higher carbohydrate metabolic potential.</title>
        <authorList>
            <person name="Chen B."/>
            <person name="Zhang M."/>
            <person name="Lin D."/>
            <person name="Ye J."/>
            <person name="Tang K."/>
        </authorList>
    </citation>
    <scope>NUCLEOTIDE SEQUENCE</scope>
    <source>
        <strain evidence="7">TK19036</strain>
    </source>
</reference>
<dbReference type="Gene3D" id="1.20.120.1780">
    <property type="entry name" value="UbiA prenyltransferase"/>
    <property type="match status" value="1"/>
</dbReference>
<organism evidence="7">
    <name type="scientific">Roseihalotalea indica</name>
    <dbReference type="NCBI Taxonomy" id="2867963"/>
    <lineage>
        <taxon>Bacteria</taxon>
        <taxon>Pseudomonadati</taxon>
        <taxon>Bacteroidota</taxon>
        <taxon>Cytophagia</taxon>
        <taxon>Cytophagales</taxon>
        <taxon>Catalimonadaceae</taxon>
        <taxon>Roseihalotalea</taxon>
    </lineage>
</organism>
<dbReference type="PANTHER" id="PTHR42723">
    <property type="entry name" value="CHLOROPHYLL SYNTHASE"/>
    <property type="match status" value="1"/>
</dbReference>
<feature type="transmembrane region" description="Helical" evidence="6">
    <location>
        <begin position="223"/>
        <end position="240"/>
    </location>
</feature>
<evidence type="ECO:0000256" key="3">
    <source>
        <dbReference type="ARBA" id="ARBA00022692"/>
    </source>
</evidence>
<dbReference type="GO" id="GO:0016020">
    <property type="term" value="C:membrane"/>
    <property type="evidence" value="ECO:0007669"/>
    <property type="project" value="UniProtKB-SubCell"/>
</dbReference>
<protein>
    <submittedName>
        <fullName evidence="7">Geranylgeranylglycerol-phosphate geranylgeranyltransferase</fullName>
    </submittedName>
</protein>
<feature type="transmembrane region" description="Helical" evidence="6">
    <location>
        <begin position="110"/>
        <end position="137"/>
    </location>
</feature>
<feature type="transmembrane region" description="Helical" evidence="6">
    <location>
        <begin position="175"/>
        <end position="194"/>
    </location>
</feature>
<dbReference type="AlphaFoldDB" id="A0AA49GSY0"/>
<dbReference type="Gene3D" id="1.10.357.140">
    <property type="entry name" value="UbiA prenyltransferase"/>
    <property type="match status" value="1"/>
</dbReference>
<dbReference type="PANTHER" id="PTHR42723:SF1">
    <property type="entry name" value="CHLOROPHYLL SYNTHASE, CHLOROPLASTIC"/>
    <property type="match status" value="1"/>
</dbReference>
<evidence type="ECO:0000256" key="4">
    <source>
        <dbReference type="ARBA" id="ARBA00022989"/>
    </source>
</evidence>
<keyword evidence="3 6" id="KW-0812">Transmembrane</keyword>
<evidence type="ECO:0000256" key="1">
    <source>
        <dbReference type="ARBA" id="ARBA00004141"/>
    </source>
</evidence>
<evidence type="ECO:0000256" key="6">
    <source>
        <dbReference type="SAM" id="Phobius"/>
    </source>
</evidence>
<dbReference type="InterPro" id="IPR044878">
    <property type="entry name" value="UbiA_sf"/>
</dbReference>
<dbReference type="NCBIfam" id="NF009513">
    <property type="entry name" value="PRK12872.1-3"/>
    <property type="match status" value="1"/>
</dbReference>
<dbReference type="CDD" id="cd13961">
    <property type="entry name" value="PT_UbiA_DGGGPS"/>
    <property type="match status" value="1"/>
</dbReference>
<feature type="transmembrane region" description="Helical" evidence="6">
    <location>
        <begin position="26"/>
        <end position="44"/>
    </location>
</feature>
<gene>
    <name evidence="7" type="ORF">K4G66_12510</name>
</gene>